<comment type="catalytic activity">
    <reaction evidence="6">
        <text>D-mannitol 1-phosphate + NAD(+) = beta-D-fructose 6-phosphate + NADH + H(+)</text>
        <dbReference type="Rhea" id="RHEA:19661"/>
        <dbReference type="ChEBI" id="CHEBI:15378"/>
        <dbReference type="ChEBI" id="CHEBI:57540"/>
        <dbReference type="ChEBI" id="CHEBI:57634"/>
        <dbReference type="ChEBI" id="CHEBI:57945"/>
        <dbReference type="ChEBI" id="CHEBI:61381"/>
        <dbReference type="EC" id="1.1.1.17"/>
    </reaction>
</comment>
<dbReference type="Pfam" id="PF01232">
    <property type="entry name" value="Mannitol_dh"/>
    <property type="match status" value="1"/>
</dbReference>
<dbReference type="PANTHER" id="PTHR43362">
    <property type="entry name" value="MANNITOL DEHYDROGENASE DSF1-RELATED"/>
    <property type="match status" value="1"/>
</dbReference>
<dbReference type="InterPro" id="IPR050988">
    <property type="entry name" value="Mannitol_DH/Oxidoreductase"/>
</dbReference>
<comment type="caution">
    <text evidence="9">The sequence shown here is derived from an EMBL/GenBank/DDBJ whole genome shotgun (WGS) entry which is preliminary data.</text>
</comment>
<name>A0ABP7KDK0_9MICO</name>
<dbReference type="EC" id="1.1.1.17" evidence="2"/>
<evidence type="ECO:0000256" key="5">
    <source>
        <dbReference type="ARBA" id="ARBA00023027"/>
    </source>
</evidence>
<protein>
    <recommendedName>
        <fullName evidence="3">Mannitol-1-phosphate 5-dehydrogenase</fullName>
        <ecNumber evidence="2">1.1.1.17</ecNumber>
    </recommendedName>
</protein>
<dbReference type="InterPro" id="IPR013118">
    <property type="entry name" value="Mannitol_DH_C"/>
</dbReference>
<accession>A0ABP7KDK0</accession>
<dbReference type="SUPFAM" id="SSF48179">
    <property type="entry name" value="6-phosphogluconate dehydrogenase C-terminal domain-like"/>
    <property type="match status" value="1"/>
</dbReference>
<evidence type="ECO:0000256" key="4">
    <source>
        <dbReference type="ARBA" id="ARBA00023002"/>
    </source>
</evidence>
<keyword evidence="10" id="KW-1185">Reference proteome</keyword>
<evidence type="ECO:0000256" key="3">
    <source>
        <dbReference type="ARBA" id="ARBA00016219"/>
    </source>
</evidence>
<dbReference type="Pfam" id="PF08125">
    <property type="entry name" value="Mannitol_dh_C"/>
    <property type="match status" value="1"/>
</dbReference>
<dbReference type="SUPFAM" id="SSF51735">
    <property type="entry name" value="NAD(P)-binding Rossmann-fold domains"/>
    <property type="match status" value="2"/>
</dbReference>
<dbReference type="InterPro" id="IPR013131">
    <property type="entry name" value="Mannitol_DH_N"/>
</dbReference>
<reference evidence="10" key="1">
    <citation type="journal article" date="2019" name="Int. J. Syst. Evol. Microbiol.">
        <title>The Global Catalogue of Microorganisms (GCM) 10K type strain sequencing project: providing services to taxonomists for standard genome sequencing and annotation.</title>
        <authorList>
            <consortium name="The Broad Institute Genomics Platform"/>
            <consortium name="The Broad Institute Genome Sequencing Center for Infectious Disease"/>
            <person name="Wu L."/>
            <person name="Ma J."/>
        </authorList>
    </citation>
    <scope>NUCLEOTIDE SEQUENCE [LARGE SCALE GENOMIC DNA]</scope>
    <source>
        <strain evidence="10">JCM 17021</strain>
    </source>
</reference>
<feature type="domain" description="Mannitol dehydrogenase C-terminal" evidence="8">
    <location>
        <begin position="330"/>
        <end position="452"/>
    </location>
</feature>
<organism evidence="9 10">
    <name type="scientific">Leifsonia kafniensis</name>
    <dbReference type="NCBI Taxonomy" id="475957"/>
    <lineage>
        <taxon>Bacteria</taxon>
        <taxon>Bacillati</taxon>
        <taxon>Actinomycetota</taxon>
        <taxon>Actinomycetes</taxon>
        <taxon>Micrococcales</taxon>
        <taxon>Microbacteriaceae</taxon>
        <taxon>Leifsonia</taxon>
    </lineage>
</organism>
<evidence type="ECO:0000256" key="2">
    <source>
        <dbReference type="ARBA" id="ARBA00012939"/>
    </source>
</evidence>
<dbReference type="InterPro" id="IPR013328">
    <property type="entry name" value="6PGD_dom2"/>
</dbReference>
<keyword evidence="5" id="KW-0520">NAD</keyword>
<dbReference type="PANTHER" id="PTHR43362:SF1">
    <property type="entry name" value="MANNITOL DEHYDROGENASE 2-RELATED"/>
    <property type="match status" value="1"/>
</dbReference>
<evidence type="ECO:0000256" key="6">
    <source>
        <dbReference type="ARBA" id="ARBA00048615"/>
    </source>
</evidence>
<proteinExistence type="inferred from homology"/>
<sequence length="512" mass="53330">MSSALDTAQTVPLTRKALGLREGAAPVPDVRIVHLGLGAFHRAHQAWFTAQVDDKAEWGIAAFTGRNPKAALELSPQDGLFTLIERSETGDSATVITSIVEAIDGADLARLIEVLAAPQTAIVTTTITEAGYRLTAGGLPNLADPAVVADAAWLKAAFAANARDDSLAGPAAAGRAGLAGDAGDAGLAGLAGLPCHAGLAGGVGPTTTLGRLLLGLEARRRADAGPIAIVPCDNMPHNGVFVATGVTALARAASVELADWIDANVSFVSTSVDRITPQTTPDDLAAAAALTGWQDNAPVVTEPFKDWVLSGRFPAGRPAWEKAGARFVDDIEPFERRKLWLLNGAHSLLAYAGLLRGYETVAAAMSDELCRGWVDEFWDAAVRHLPASGLALEQYRAALVERFDNARIEHKLSQISAEGVTKLRVRIAPIVLAERADGRDAAAGIRALGSWVALVLSGRKLVDGESVALAAALGRPREQAIDELVALVDPRLAADSVVMAGIRAVLEETAGA</sequence>
<evidence type="ECO:0000313" key="9">
    <source>
        <dbReference type="EMBL" id="GAA3873758.1"/>
    </source>
</evidence>
<dbReference type="Gene3D" id="1.10.1040.10">
    <property type="entry name" value="N-(1-d-carboxylethyl)-l-norvaline Dehydrogenase, domain 2"/>
    <property type="match status" value="1"/>
</dbReference>
<evidence type="ECO:0000313" key="10">
    <source>
        <dbReference type="Proteomes" id="UP001501803"/>
    </source>
</evidence>
<dbReference type="InterPro" id="IPR036291">
    <property type="entry name" value="NAD(P)-bd_dom_sf"/>
</dbReference>
<comment type="similarity">
    <text evidence="1">Belongs to the mannitol dehydrogenase family.</text>
</comment>
<dbReference type="InterPro" id="IPR008927">
    <property type="entry name" value="6-PGluconate_DH-like_C_sf"/>
</dbReference>
<dbReference type="Proteomes" id="UP001501803">
    <property type="component" value="Unassembled WGS sequence"/>
</dbReference>
<dbReference type="EMBL" id="BAABCN010000002">
    <property type="protein sequence ID" value="GAA3873758.1"/>
    <property type="molecule type" value="Genomic_DNA"/>
</dbReference>
<feature type="domain" description="Mannitol dehydrogenase N-terminal" evidence="7">
    <location>
        <begin position="31"/>
        <end position="322"/>
    </location>
</feature>
<dbReference type="RefSeq" id="WP_345064341.1">
    <property type="nucleotide sequence ID" value="NZ_BAABCN010000002.1"/>
</dbReference>
<evidence type="ECO:0000256" key="1">
    <source>
        <dbReference type="ARBA" id="ARBA00006541"/>
    </source>
</evidence>
<keyword evidence="4" id="KW-0560">Oxidoreductase</keyword>
<dbReference type="Gene3D" id="3.40.50.720">
    <property type="entry name" value="NAD(P)-binding Rossmann-like Domain"/>
    <property type="match status" value="1"/>
</dbReference>
<dbReference type="PROSITE" id="PS00974">
    <property type="entry name" value="MANNITOL_DHGENASE"/>
    <property type="match status" value="1"/>
</dbReference>
<evidence type="ECO:0000259" key="8">
    <source>
        <dbReference type="Pfam" id="PF08125"/>
    </source>
</evidence>
<evidence type="ECO:0000259" key="7">
    <source>
        <dbReference type="Pfam" id="PF01232"/>
    </source>
</evidence>
<dbReference type="InterPro" id="IPR023027">
    <property type="entry name" value="Mannitol_DH_CS"/>
</dbReference>
<gene>
    <name evidence="9" type="ORF">GCM10022381_15860</name>
</gene>